<comment type="caution">
    <text evidence="2">The sequence shown here is derived from an EMBL/GenBank/DDBJ whole genome shotgun (WGS) entry which is preliminary data.</text>
</comment>
<evidence type="ECO:0000313" key="3">
    <source>
        <dbReference type="Proteomes" id="UP000022910"/>
    </source>
</evidence>
<dbReference type="AlphaFoldDB" id="A0A015IS63"/>
<dbReference type="OrthoDB" id="2443197at2759"/>
<feature type="region of interest" description="Disordered" evidence="1">
    <location>
        <begin position="135"/>
        <end position="164"/>
    </location>
</feature>
<accession>A0A015IS63</accession>
<name>A0A015IS63_RHIIW</name>
<proteinExistence type="predicted"/>
<dbReference type="EMBL" id="JEMT01026065">
    <property type="protein sequence ID" value="EXX60042.1"/>
    <property type="molecule type" value="Genomic_DNA"/>
</dbReference>
<sequence>MVELDLEISVLEVSGSPTCLDHTHYVGDRNKIAKMLKIILNYIKINYSGCYEDFRRIKVYGIQVYDHDFYIYSMCLPFAGVYYFKLEKKFSCPTMTFLLFKELPKFASNLWMMRDIIISSTESIYTYVTNIISESSDDDSKIDKVKTSPPGKKKNNRTKTNGRR</sequence>
<dbReference type="STRING" id="1432141.A0A015IS63"/>
<keyword evidence="3" id="KW-1185">Reference proteome</keyword>
<dbReference type="Proteomes" id="UP000022910">
    <property type="component" value="Unassembled WGS sequence"/>
</dbReference>
<evidence type="ECO:0000313" key="2">
    <source>
        <dbReference type="EMBL" id="EXX60042.1"/>
    </source>
</evidence>
<feature type="compositionally biased region" description="Basic residues" evidence="1">
    <location>
        <begin position="151"/>
        <end position="164"/>
    </location>
</feature>
<gene>
    <name evidence="2" type="ORF">RirG_183520</name>
</gene>
<evidence type="ECO:0000256" key="1">
    <source>
        <dbReference type="SAM" id="MobiDB-lite"/>
    </source>
</evidence>
<organism evidence="2 3">
    <name type="scientific">Rhizophagus irregularis (strain DAOM 197198w)</name>
    <name type="common">Glomus intraradices</name>
    <dbReference type="NCBI Taxonomy" id="1432141"/>
    <lineage>
        <taxon>Eukaryota</taxon>
        <taxon>Fungi</taxon>
        <taxon>Fungi incertae sedis</taxon>
        <taxon>Mucoromycota</taxon>
        <taxon>Glomeromycotina</taxon>
        <taxon>Glomeromycetes</taxon>
        <taxon>Glomerales</taxon>
        <taxon>Glomeraceae</taxon>
        <taxon>Rhizophagus</taxon>
    </lineage>
</organism>
<dbReference type="HOGENOM" id="CLU_1807270_0_0_1"/>
<protein>
    <submittedName>
        <fullName evidence="2">Uncharacterized protein</fullName>
    </submittedName>
</protein>
<reference evidence="2 3" key="1">
    <citation type="submission" date="2014-02" db="EMBL/GenBank/DDBJ databases">
        <title>Single nucleus genome sequencing reveals high similarity among nuclei of an endomycorrhizal fungus.</title>
        <authorList>
            <person name="Lin K."/>
            <person name="Geurts R."/>
            <person name="Zhang Z."/>
            <person name="Limpens E."/>
            <person name="Saunders D.G."/>
            <person name="Mu D."/>
            <person name="Pang E."/>
            <person name="Cao H."/>
            <person name="Cha H."/>
            <person name="Lin T."/>
            <person name="Zhou Q."/>
            <person name="Shang Y."/>
            <person name="Li Y."/>
            <person name="Ivanov S."/>
            <person name="Sharma T."/>
            <person name="Velzen R.V."/>
            <person name="Ruijter N.D."/>
            <person name="Aanen D.K."/>
            <person name="Win J."/>
            <person name="Kamoun S."/>
            <person name="Bisseling T."/>
            <person name="Huang S."/>
        </authorList>
    </citation>
    <scope>NUCLEOTIDE SEQUENCE [LARGE SCALE GENOMIC DNA]</scope>
    <source>
        <strain evidence="3">DAOM197198w</strain>
    </source>
</reference>